<protein>
    <recommendedName>
        <fullName evidence="4">Rad7</fullName>
    </recommendedName>
</protein>
<evidence type="ECO:0000313" key="3">
    <source>
        <dbReference type="Proteomes" id="UP001054252"/>
    </source>
</evidence>
<organism evidence="2 3">
    <name type="scientific">Rubroshorea leprosula</name>
    <dbReference type="NCBI Taxonomy" id="152421"/>
    <lineage>
        <taxon>Eukaryota</taxon>
        <taxon>Viridiplantae</taxon>
        <taxon>Streptophyta</taxon>
        <taxon>Embryophyta</taxon>
        <taxon>Tracheophyta</taxon>
        <taxon>Spermatophyta</taxon>
        <taxon>Magnoliopsida</taxon>
        <taxon>eudicotyledons</taxon>
        <taxon>Gunneridae</taxon>
        <taxon>Pentapetalae</taxon>
        <taxon>rosids</taxon>
        <taxon>malvids</taxon>
        <taxon>Malvales</taxon>
        <taxon>Dipterocarpaceae</taxon>
        <taxon>Rubroshorea</taxon>
    </lineage>
</organism>
<feature type="compositionally biased region" description="Basic and acidic residues" evidence="1">
    <location>
        <begin position="165"/>
        <end position="191"/>
    </location>
</feature>
<feature type="region of interest" description="Disordered" evidence="1">
    <location>
        <begin position="165"/>
        <end position="242"/>
    </location>
</feature>
<accession>A0AAV5KJH7</accession>
<dbReference type="AlphaFoldDB" id="A0AAV5KJH7"/>
<dbReference type="EMBL" id="BPVZ01000066">
    <property type="protein sequence ID" value="GKV24752.1"/>
    <property type="molecule type" value="Genomic_DNA"/>
</dbReference>
<dbReference type="PANTHER" id="PTHR13318">
    <property type="entry name" value="PARTNER OF PAIRED, ISOFORM B-RELATED"/>
    <property type="match status" value="1"/>
</dbReference>
<dbReference type="SUPFAM" id="SSF52047">
    <property type="entry name" value="RNI-like"/>
    <property type="match status" value="1"/>
</dbReference>
<feature type="compositionally biased region" description="Basic residues" evidence="1">
    <location>
        <begin position="18"/>
        <end position="27"/>
    </location>
</feature>
<evidence type="ECO:0008006" key="4">
    <source>
        <dbReference type="Google" id="ProtNLM"/>
    </source>
</evidence>
<feature type="region of interest" description="Disordered" evidence="1">
    <location>
        <begin position="1"/>
        <end position="67"/>
    </location>
</feature>
<proteinExistence type="predicted"/>
<dbReference type="InterPro" id="IPR006553">
    <property type="entry name" value="Leu-rich_rpt_Cys-con_subtyp"/>
</dbReference>
<comment type="caution">
    <text evidence="2">The sequence shown here is derived from an EMBL/GenBank/DDBJ whole genome shotgun (WGS) entry which is preliminary data.</text>
</comment>
<sequence>MPVLRSREITSVPAKSSPKTRKTRKTRAKVDPPTTPARTHESTTDLSTPPSLSQNPEASGTETVNAAATRRSLRLASKSGSSEDGVRVLEDKKGNKRKLGAAVDLSGVKDGQSGKTIAKRRLEDEVELGFDAESKKMVSSMVQTDCSEGENNKKVKEVSMEEAVVAEKLERDQSENESRRRAREEKGKMKLEGAVTPGKLERNQSENERRRSTREEKGKAKLEEAVASDKLERQKNVKESRFSREEKGKAKLMDDGLVSSVEVEMVWESEVKSSVDHAVLGDILSFESVAVTNEGLDRGTDNAGKRSRMEQFRDIARQNASRFAYFEPEVEMNNHVSLEPQRNVPLEEEPKQDVEDWPGPFSTAMKIIRDRAEKLNLQQRTSSSGKGRPVSILWSPKLGQGRDKLKRVPPSLQALCTRILVNNADAITSLEHVPDALRHKLSQHLCDSRKMNYHFVELLVSGSPTEIRLKDCSRLSEEEFTSCLGGCDTNNLTVLQLDHCGGCLSDYTLNSTIAQSSNRLPALCNLSLVGAYRLTDIGLSALVSSAPALRSINLNMCSFVTATGIDTIASSLGSLLRELYIDHCENIDSMLMLPALKKIEHLEVLSIAHNESVCDDFICEFITTQGKNIKELILNDCRNLTDSSLKSIAENCSALCALDLGCLSKLTDSALGYLANGCRAIQTLKLCRNAFSDEAIAAYLETSGEPLKELSLNGVKKVGLNTAVSLSKHSRNLITLNLSFCRDLIDEALGLIVDGCLSLRMLIIFGCTQITNVFLDGHSNSEVHIIGLKFSPIFEHLKVSDPLEGPLRYSSVSCQT</sequence>
<feature type="compositionally biased region" description="Polar residues" evidence="1">
    <location>
        <begin position="54"/>
        <end position="64"/>
    </location>
</feature>
<dbReference type="GO" id="GO:0031146">
    <property type="term" value="P:SCF-dependent proteasomal ubiquitin-dependent protein catabolic process"/>
    <property type="evidence" value="ECO:0007669"/>
    <property type="project" value="TreeGrafter"/>
</dbReference>
<dbReference type="InterPro" id="IPR032675">
    <property type="entry name" value="LRR_dom_sf"/>
</dbReference>
<evidence type="ECO:0000313" key="2">
    <source>
        <dbReference type="EMBL" id="GKV24752.1"/>
    </source>
</evidence>
<feature type="compositionally biased region" description="Basic and acidic residues" evidence="1">
    <location>
        <begin position="199"/>
        <end position="242"/>
    </location>
</feature>
<name>A0AAV5KJH7_9ROSI</name>
<dbReference type="PANTHER" id="PTHR13318:SF101">
    <property type="entry name" value="F-BOX_LRR PROTEIN"/>
    <property type="match status" value="1"/>
</dbReference>
<dbReference type="GO" id="GO:0019005">
    <property type="term" value="C:SCF ubiquitin ligase complex"/>
    <property type="evidence" value="ECO:0007669"/>
    <property type="project" value="TreeGrafter"/>
</dbReference>
<dbReference type="SMART" id="SM00367">
    <property type="entry name" value="LRR_CC"/>
    <property type="match status" value="6"/>
</dbReference>
<evidence type="ECO:0000256" key="1">
    <source>
        <dbReference type="SAM" id="MobiDB-lite"/>
    </source>
</evidence>
<feature type="compositionally biased region" description="Low complexity" evidence="1">
    <location>
        <begin position="44"/>
        <end position="53"/>
    </location>
</feature>
<gene>
    <name evidence="2" type="ORF">SLEP1_g34325</name>
</gene>
<keyword evidence="3" id="KW-1185">Reference proteome</keyword>
<dbReference type="Gene3D" id="3.80.10.10">
    <property type="entry name" value="Ribonuclease Inhibitor"/>
    <property type="match status" value="3"/>
</dbReference>
<reference evidence="2 3" key="1">
    <citation type="journal article" date="2021" name="Commun. Biol.">
        <title>The genome of Shorea leprosula (Dipterocarpaceae) highlights the ecological relevance of drought in aseasonal tropical rainforests.</title>
        <authorList>
            <person name="Ng K.K.S."/>
            <person name="Kobayashi M.J."/>
            <person name="Fawcett J.A."/>
            <person name="Hatakeyama M."/>
            <person name="Paape T."/>
            <person name="Ng C.H."/>
            <person name="Ang C.C."/>
            <person name="Tnah L.H."/>
            <person name="Lee C.T."/>
            <person name="Nishiyama T."/>
            <person name="Sese J."/>
            <person name="O'Brien M.J."/>
            <person name="Copetti D."/>
            <person name="Mohd Noor M.I."/>
            <person name="Ong R.C."/>
            <person name="Putra M."/>
            <person name="Sireger I.Z."/>
            <person name="Indrioko S."/>
            <person name="Kosugi Y."/>
            <person name="Izuno A."/>
            <person name="Isagi Y."/>
            <person name="Lee S.L."/>
            <person name="Shimizu K.K."/>
        </authorList>
    </citation>
    <scope>NUCLEOTIDE SEQUENCE [LARGE SCALE GENOMIC DNA]</scope>
    <source>
        <strain evidence="2">214</strain>
    </source>
</reference>
<dbReference type="Proteomes" id="UP001054252">
    <property type="component" value="Unassembled WGS sequence"/>
</dbReference>